<dbReference type="Bgee" id="ENSMODG00000001405">
    <property type="expression patterns" value="Expressed in brain and 12 other cell types or tissues"/>
</dbReference>
<evidence type="ECO:0000313" key="7">
    <source>
        <dbReference type="Ensembl" id="ENSMODP00000001698.4"/>
    </source>
</evidence>
<evidence type="ECO:0000256" key="1">
    <source>
        <dbReference type="ARBA" id="ARBA00023015"/>
    </source>
</evidence>
<evidence type="ECO:0000256" key="2">
    <source>
        <dbReference type="ARBA" id="ARBA00023125"/>
    </source>
</evidence>
<keyword evidence="3" id="KW-0804">Transcription</keyword>
<evidence type="ECO:0000256" key="5">
    <source>
        <dbReference type="SAM" id="MobiDB-lite"/>
    </source>
</evidence>
<keyword evidence="4" id="KW-0539">Nucleus</keyword>
<feature type="domain" description="BHLH" evidence="6">
    <location>
        <begin position="110"/>
        <end position="162"/>
    </location>
</feature>
<dbReference type="InterPro" id="IPR050283">
    <property type="entry name" value="E-box_TF_Regulators"/>
</dbReference>
<accession>F7F564</accession>
<dbReference type="PANTHER" id="PTHR23349">
    <property type="entry name" value="BASIC HELIX-LOOP-HELIX TRANSCRIPTION FACTOR, TWIST"/>
    <property type="match status" value="1"/>
</dbReference>
<dbReference type="FunFam" id="4.10.280.10:FF:000035">
    <property type="entry name" value="Pancreas-specific transcription factor 1a"/>
    <property type="match status" value="1"/>
</dbReference>
<proteinExistence type="predicted"/>
<dbReference type="SUPFAM" id="SSF47459">
    <property type="entry name" value="HLH, helix-loop-helix DNA-binding domain"/>
    <property type="match status" value="1"/>
</dbReference>
<feature type="region of interest" description="Disordered" evidence="5">
    <location>
        <begin position="56"/>
        <end position="97"/>
    </location>
</feature>
<organism evidence="7 8">
    <name type="scientific">Monodelphis domestica</name>
    <name type="common">Gray short-tailed opossum</name>
    <dbReference type="NCBI Taxonomy" id="13616"/>
    <lineage>
        <taxon>Eukaryota</taxon>
        <taxon>Metazoa</taxon>
        <taxon>Chordata</taxon>
        <taxon>Craniata</taxon>
        <taxon>Vertebrata</taxon>
        <taxon>Euteleostomi</taxon>
        <taxon>Mammalia</taxon>
        <taxon>Metatheria</taxon>
        <taxon>Didelphimorphia</taxon>
        <taxon>Didelphidae</taxon>
        <taxon>Monodelphis</taxon>
    </lineage>
</organism>
<evidence type="ECO:0000256" key="4">
    <source>
        <dbReference type="ARBA" id="ARBA00023242"/>
    </source>
</evidence>
<evidence type="ECO:0000259" key="6">
    <source>
        <dbReference type="PROSITE" id="PS50888"/>
    </source>
</evidence>
<name>F7F564_MONDO</name>
<dbReference type="HOGENOM" id="CLU_148882_0_0_1"/>
<dbReference type="PROSITE" id="PS50888">
    <property type="entry name" value="BHLH"/>
    <property type="match status" value="1"/>
</dbReference>
<dbReference type="OMA" id="LDGCSRQ"/>
<gene>
    <name evidence="7" type="primary">FERD3L</name>
</gene>
<dbReference type="Gene3D" id="4.10.280.10">
    <property type="entry name" value="Helix-loop-helix DNA-binding domain"/>
    <property type="match status" value="1"/>
</dbReference>
<sequence>MAAYSKRQDAFVDAAVLDFVADLSLVTPGGSLLYDLAPGGSLGERALALRGGVARGLQPFEEEDEEDDEEEEEDEGEGDGEGDGGEEGEPRKGTSLLLGRPKRKRVITLAQRQAANIRERKRMLNLNEAFDQLRKKVPTFAYEKRLSRIETLRLAIVYISFMTELLASCKKQEASPDPRP</sequence>
<feature type="compositionally biased region" description="Acidic residues" evidence="5">
    <location>
        <begin position="60"/>
        <end position="87"/>
    </location>
</feature>
<evidence type="ECO:0000313" key="8">
    <source>
        <dbReference type="Proteomes" id="UP000002280"/>
    </source>
</evidence>
<keyword evidence="1" id="KW-0805">Transcription regulation</keyword>
<dbReference type="AlphaFoldDB" id="F7F564"/>
<dbReference type="SMART" id="SM00353">
    <property type="entry name" value="HLH"/>
    <property type="match status" value="1"/>
</dbReference>
<reference evidence="7" key="3">
    <citation type="submission" date="2025-09" db="UniProtKB">
        <authorList>
            <consortium name="Ensembl"/>
        </authorList>
    </citation>
    <scope>IDENTIFICATION</scope>
</reference>
<dbReference type="STRING" id="13616.ENSMODP00000001698"/>
<dbReference type="Pfam" id="PF00010">
    <property type="entry name" value="HLH"/>
    <property type="match status" value="1"/>
</dbReference>
<dbReference type="InterPro" id="IPR011598">
    <property type="entry name" value="bHLH_dom"/>
</dbReference>
<dbReference type="GO" id="GO:0000977">
    <property type="term" value="F:RNA polymerase II transcription regulatory region sequence-specific DNA binding"/>
    <property type="evidence" value="ECO:0000318"/>
    <property type="project" value="GO_Central"/>
</dbReference>
<reference evidence="7" key="2">
    <citation type="submission" date="2025-08" db="UniProtKB">
        <authorList>
            <consortium name="Ensembl"/>
        </authorList>
    </citation>
    <scope>IDENTIFICATION</scope>
</reference>
<dbReference type="CDD" id="cd11415">
    <property type="entry name" value="bHLH_TS_FERD3L_NATO3"/>
    <property type="match status" value="1"/>
</dbReference>
<dbReference type="Ensembl" id="ENSMODT00000001733.4">
    <property type="protein sequence ID" value="ENSMODP00000001698.4"/>
    <property type="gene ID" value="ENSMODG00000001405.4"/>
</dbReference>
<dbReference type="GO" id="GO:0006357">
    <property type="term" value="P:regulation of transcription by RNA polymerase II"/>
    <property type="evidence" value="ECO:0000318"/>
    <property type="project" value="GO_Central"/>
</dbReference>
<dbReference type="PANTHER" id="PTHR23349:SF63">
    <property type="entry name" value="FER3-LIKE PROTEIN"/>
    <property type="match status" value="1"/>
</dbReference>
<dbReference type="InParanoid" id="F7F564"/>
<dbReference type="GO" id="GO:0046983">
    <property type="term" value="F:protein dimerization activity"/>
    <property type="evidence" value="ECO:0007669"/>
    <property type="project" value="InterPro"/>
</dbReference>
<reference evidence="7 8" key="1">
    <citation type="journal article" date="2007" name="Nature">
        <title>Genome of the marsupial Monodelphis domestica reveals innovation in non-coding sequences.</title>
        <authorList>
            <person name="Mikkelsen T.S."/>
            <person name="Wakefield M.J."/>
            <person name="Aken B."/>
            <person name="Amemiya C.T."/>
            <person name="Chang J.L."/>
            <person name="Duke S."/>
            <person name="Garber M."/>
            <person name="Gentles A.J."/>
            <person name="Goodstadt L."/>
            <person name="Heger A."/>
            <person name="Jurka J."/>
            <person name="Kamal M."/>
            <person name="Mauceli E."/>
            <person name="Searle S.M."/>
            <person name="Sharpe T."/>
            <person name="Baker M.L."/>
            <person name="Batzer M.A."/>
            <person name="Benos P.V."/>
            <person name="Belov K."/>
            <person name="Clamp M."/>
            <person name="Cook A."/>
            <person name="Cuff J."/>
            <person name="Das R."/>
            <person name="Davidow L."/>
            <person name="Deakin J.E."/>
            <person name="Fazzari M.J."/>
            <person name="Glass J.L."/>
            <person name="Grabherr M."/>
            <person name="Greally J.M."/>
            <person name="Gu W."/>
            <person name="Hore T.A."/>
            <person name="Huttley G.A."/>
            <person name="Kleber M."/>
            <person name="Jirtle R.L."/>
            <person name="Koina E."/>
            <person name="Lee J.T."/>
            <person name="Mahony S."/>
            <person name="Marra M.A."/>
            <person name="Miller R.D."/>
            <person name="Nicholls R.D."/>
            <person name="Oda M."/>
            <person name="Papenfuss A.T."/>
            <person name="Parra Z.E."/>
            <person name="Pollock D.D."/>
            <person name="Ray D.A."/>
            <person name="Schein J.E."/>
            <person name="Speed T.P."/>
            <person name="Thompson K."/>
            <person name="VandeBerg J.L."/>
            <person name="Wade C.M."/>
            <person name="Walker J.A."/>
            <person name="Waters P.D."/>
            <person name="Webber C."/>
            <person name="Weidman J.R."/>
            <person name="Xie X."/>
            <person name="Zody M.C."/>
            <person name="Baldwin J."/>
            <person name="Abdouelleil A."/>
            <person name="Abdulkadir J."/>
            <person name="Abebe A."/>
            <person name="Abera B."/>
            <person name="Abreu J."/>
            <person name="Acer S.C."/>
            <person name="Aftuck L."/>
            <person name="Alexander A."/>
            <person name="An P."/>
            <person name="Anderson E."/>
            <person name="Anderson S."/>
            <person name="Arachi H."/>
            <person name="Azer M."/>
            <person name="Bachantsang P."/>
            <person name="Barry A."/>
            <person name="Bayul T."/>
            <person name="Berlin A."/>
            <person name="Bessette D."/>
            <person name="Bloom T."/>
            <person name="Bloom T."/>
            <person name="Boguslavskiy L."/>
            <person name="Bonnet C."/>
            <person name="Boukhgalter B."/>
            <person name="Bourzgui I."/>
            <person name="Brown A."/>
            <person name="Cahill P."/>
            <person name="Channer S."/>
            <person name="Cheshatsang Y."/>
            <person name="Chuda L."/>
            <person name="Citroen M."/>
            <person name="Collymore A."/>
            <person name="Cooke P."/>
            <person name="Costello M."/>
            <person name="D'Aco K."/>
            <person name="Daza R."/>
            <person name="De Haan G."/>
            <person name="DeGray S."/>
            <person name="DeMaso C."/>
            <person name="Dhargay N."/>
            <person name="Dooley K."/>
            <person name="Dooley E."/>
            <person name="Doricent M."/>
            <person name="Dorje P."/>
            <person name="Dorjee K."/>
            <person name="Dupes A."/>
            <person name="Elong R."/>
            <person name="Falk J."/>
            <person name="Farina A."/>
            <person name="Faro S."/>
            <person name="Ferguson D."/>
            <person name="Fisher S."/>
            <person name="Foley C.D."/>
            <person name="Franke A."/>
            <person name="Friedrich D."/>
            <person name="Gadbois L."/>
            <person name="Gearin G."/>
            <person name="Gearin C.R."/>
            <person name="Giannoukos G."/>
            <person name="Goode T."/>
            <person name="Graham J."/>
            <person name="Grandbois E."/>
            <person name="Grewal S."/>
            <person name="Gyaltsen K."/>
            <person name="Hafez N."/>
            <person name="Hagos B."/>
            <person name="Hall J."/>
            <person name="Henson C."/>
            <person name="Hollinger A."/>
            <person name="Honan T."/>
            <person name="Huard M.D."/>
            <person name="Hughes L."/>
            <person name="Hurhula B."/>
            <person name="Husby M.E."/>
            <person name="Kamat A."/>
            <person name="Kanga B."/>
            <person name="Kashin S."/>
            <person name="Khazanovich D."/>
            <person name="Kisner P."/>
            <person name="Lance K."/>
            <person name="Lara M."/>
            <person name="Lee W."/>
            <person name="Lennon N."/>
            <person name="Letendre F."/>
            <person name="LeVine R."/>
            <person name="Lipovsky A."/>
            <person name="Liu X."/>
            <person name="Liu J."/>
            <person name="Liu S."/>
            <person name="Lokyitsang T."/>
            <person name="Lokyitsang Y."/>
            <person name="Lubonja R."/>
            <person name="Lui A."/>
            <person name="MacDonald P."/>
            <person name="Magnisalis V."/>
            <person name="Maru K."/>
            <person name="Matthews C."/>
            <person name="McCusker W."/>
            <person name="McDonough S."/>
            <person name="Mehta T."/>
            <person name="Meldrim J."/>
            <person name="Meneus L."/>
            <person name="Mihai O."/>
            <person name="Mihalev A."/>
            <person name="Mihova T."/>
            <person name="Mittelman R."/>
            <person name="Mlenga V."/>
            <person name="Montmayeur A."/>
            <person name="Mulrain L."/>
            <person name="Navidi A."/>
            <person name="Naylor J."/>
            <person name="Negash T."/>
            <person name="Nguyen T."/>
            <person name="Nguyen N."/>
            <person name="Nicol R."/>
            <person name="Norbu C."/>
            <person name="Norbu N."/>
            <person name="Novod N."/>
            <person name="O'Neill B."/>
            <person name="Osman S."/>
            <person name="Markiewicz E."/>
            <person name="Oyono O.L."/>
            <person name="Patti C."/>
            <person name="Phunkhang P."/>
            <person name="Pierre F."/>
            <person name="Priest M."/>
            <person name="Raghuraman S."/>
            <person name="Rege F."/>
            <person name="Reyes R."/>
            <person name="Rise C."/>
            <person name="Rogov P."/>
            <person name="Ross K."/>
            <person name="Ryan E."/>
            <person name="Settipalli S."/>
            <person name="Shea T."/>
            <person name="Sherpa N."/>
            <person name="Shi L."/>
            <person name="Shih D."/>
            <person name="Sparrow T."/>
            <person name="Spaulding J."/>
            <person name="Stalker J."/>
            <person name="Stange-Thomann N."/>
            <person name="Stavropoulos S."/>
            <person name="Stone C."/>
            <person name="Strader C."/>
            <person name="Tesfaye S."/>
            <person name="Thomson T."/>
            <person name="Thoulutsang Y."/>
            <person name="Thoulutsang D."/>
            <person name="Topham K."/>
            <person name="Topping I."/>
            <person name="Tsamla T."/>
            <person name="Vassiliev H."/>
            <person name="Vo A."/>
            <person name="Wangchuk T."/>
            <person name="Wangdi T."/>
            <person name="Weiand M."/>
            <person name="Wilkinson J."/>
            <person name="Wilson A."/>
            <person name="Yadav S."/>
            <person name="Young G."/>
            <person name="Yu Q."/>
            <person name="Zembek L."/>
            <person name="Zhong D."/>
            <person name="Zimmer A."/>
            <person name="Zwirko Z."/>
            <person name="Jaffe D.B."/>
            <person name="Alvarez P."/>
            <person name="Brockman W."/>
            <person name="Butler J."/>
            <person name="Chin C."/>
            <person name="Gnerre S."/>
            <person name="MacCallum I."/>
            <person name="Graves J.A."/>
            <person name="Ponting C.P."/>
            <person name="Breen M."/>
            <person name="Samollow P.B."/>
            <person name="Lander E.S."/>
            <person name="Lindblad-Toh K."/>
        </authorList>
    </citation>
    <scope>NUCLEOTIDE SEQUENCE [LARGE SCALE GENOMIC DNA]</scope>
</reference>
<dbReference type="GO" id="GO:0032502">
    <property type="term" value="P:developmental process"/>
    <property type="evidence" value="ECO:0000318"/>
    <property type="project" value="GO_Central"/>
</dbReference>
<dbReference type="Proteomes" id="UP000002280">
    <property type="component" value="Chromosome 8"/>
</dbReference>
<dbReference type="FunCoup" id="F7F564">
    <property type="interactions" value="285"/>
</dbReference>
<dbReference type="GeneTree" id="ENSGT00940000161409"/>
<evidence type="ECO:0000256" key="3">
    <source>
        <dbReference type="ARBA" id="ARBA00023163"/>
    </source>
</evidence>
<keyword evidence="8" id="KW-1185">Reference proteome</keyword>
<dbReference type="InterPro" id="IPR036638">
    <property type="entry name" value="HLH_DNA-bd_sf"/>
</dbReference>
<protein>
    <submittedName>
        <fullName evidence="7">Fer3 like bHLH transcription factor</fullName>
    </submittedName>
</protein>
<keyword evidence="2" id="KW-0238">DNA-binding</keyword>
<dbReference type="GO" id="GO:0000981">
    <property type="term" value="F:DNA-binding transcription factor activity, RNA polymerase II-specific"/>
    <property type="evidence" value="ECO:0000318"/>
    <property type="project" value="GO_Central"/>
</dbReference>
<dbReference type="eggNOG" id="KOG4029">
    <property type="taxonomic scope" value="Eukaryota"/>
</dbReference>